<comment type="caution">
    <text evidence="1">The sequence shown here is derived from an EMBL/GenBank/DDBJ whole genome shotgun (WGS) entry which is preliminary data.</text>
</comment>
<dbReference type="Gene3D" id="2.60.40.10">
    <property type="entry name" value="Immunoglobulins"/>
    <property type="match status" value="2"/>
</dbReference>
<gene>
    <name evidence="1" type="ORF">BCM02_113161</name>
</gene>
<reference evidence="1 2" key="1">
    <citation type="submission" date="2019-07" db="EMBL/GenBank/DDBJ databases">
        <title>Genomic Encyclopedia of Type Strains, Phase III (KMG-III): the genomes of soil and plant-associated and newly described type strains.</title>
        <authorList>
            <person name="Whitman W."/>
        </authorList>
    </citation>
    <scope>NUCLEOTIDE SEQUENCE [LARGE SCALE GENOMIC DNA]</scope>
    <source>
        <strain evidence="1 2">BL24</strain>
    </source>
</reference>
<proteinExistence type="predicted"/>
<organism evidence="1 2">
    <name type="scientific">Paenibacillus methanolicus</name>
    <dbReference type="NCBI Taxonomy" id="582686"/>
    <lineage>
        <taxon>Bacteria</taxon>
        <taxon>Bacillati</taxon>
        <taxon>Bacillota</taxon>
        <taxon>Bacilli</taxon>
        <taxon>Bacillales</taxon>
        <taxon>Paenibacillaceae</taxon>
        <taxon>Paenibacillus</taxon>
    </lineage>
</organism>
<keyword evidence="2" id="KW-1185">Reference proteome</keyword>
<dbReference type="EMBL" id="VNHS01000013">
    <property type="protein sequence ID" value="TYP69829.1"/>
    <property type="molecule type" value="Genomic_DNA"/>
</dbReference>
<sequence length="2308" mass="254518">MMRRRYSIFIICILLTGLFIEVIPGVNFFAKAASSIGNNAMVTPVSLIEAPYNRPPTSRYAVGFMSYEIWKNSAGEWVSKKPGDQAEMSYTYSFSFPGRTVRDVKIRAFSPTSDGYVFTKSRGEDYRSYAQYVGSSSEPSIVQNSKTSEGTSSISFTTRIDGVLNAKNPVDAIEGEHDKFDPDVEAWRYLYPVVFEFTLDGSLEVHHFTTDGVNIDHVFTGQPNTQTKSMEVNKPYSASPGTNAKYTYTGYKEQNETAPSGGSINPGTPSSFTYNGSYDTKYINFYYETGAAVDVKHLTTTGASLDPVPFKNHVDKLADGQSYTATIPNASGYQYVGYRKTTTGTEPSKTGAYTSGPFGTFTYQSGDFQRMHLQLVYEVASDAQVSVRHMVRAGPTGSYKLEKEDIRPITSLPYSEQFKANPEYGTINGSSLSYLRYDDTVGAGDKINISLSTTQKKAYVSFYYQAAQSFTGDFDVVPESIAYKDSFKLHPKEFQLNGCAYISHAFKIERNGTWIGPAVAGQTTDSTYSFGDYPWVIGVGYHSIYMKIKTSCGESNWIGPKALDVTGPTQNSPPTFKIGFTRPNDTKTALNEVIAGTALDLVYLEDPTIPTPSDPDGDLMYFMGFDFAKGNAFIQSIPSKSIEYVNGQHGIAMDVIGWHNVCGQMRDEWGATATACTYINVVPPNPVPVIGCPATVIENHPIPDAAFDASRSYSPLGIAIDHKRDEWINKKTEGYYNGTSSNIAVTVGLHVYDANGLKSLEPAYCTIIVKPDLPPVAKLGVPPVAIRGESAEILNRSTSPDGDPITQATYKYKYDANNNGFADDAWTNTTGTLAKTTFTPTKVGKYLFYVNITEAYGKSDDTAGELESTLTLDVVNQAPEVSFAMEGKNPNPDLDGYTELAPDQIIKQPLYVTNTNQPVNNAANLWEVAGKKLVGLEGRNFGAQDAKPYRISRTMFGGNGRTYDSFETLIMADNGYGPNRLSPWRSAVGNSATFSYPLVDPDTKSFFRFSGGDIGRGGVGDLYSNKKYVYFSTYSSSRELNGEYTYTNKIYALDPKKLSPVRTIIGGWGTFTREYTNGSPFAFIISKNNPSHRLLTFKGSDGIERQIYMYPGEFNQWKVVEGYIYATRNWDGRYDGQSYYKSEIVIYDAFTGKQIRSSLDIPNYDAQLKKMLSDHGLNTSDGIGSFVKGIRSSIMVTHGASYAKESQIFQYNYKINADLTFTFLHAQKAPAPKSDYAKNNYVPNNLLYGAASDKFFDAAGNWYQYECYYPYAGGWRGYPDLNVAKYNAEGKFMWRVYLTPSHQLNSNLPGTTLDATYLSVYYNAMETIASLALDPIRGELYAKYYYDYYSSQGNVIPNAMTELKVINAATGAVKKTLNDQSSADELQRYNYTGGPNMRLGPKFYMDWTNGNTANGDSATVTIEGNRTNRTNVCTNYDIGVQLGYHDIVDRTGNKIGQAGAPCGFSPQVFGEYVQDGVFASFSGAQCDGCYNPQDVVHLNISIGQPSTSPAMVKSFTNGQFYSPTSTILKDFEARFAFNIRDIDYDQEWFGYSFRMSGPTQRYAVESDGRTLALAVYKSGSRTVLDSVSYPFQSQKDYMLKVRAAGEELEVLLNNTPILAAKDATYDEGKFGYFSDKSYVTLGSIFYKSLYRGSPWSHAYAIWEEGAAKADVQYKDIVFADPENDPAAGGQFDWSVRHTARFIHHQGVSKLHGKTFADAQLAFDAVGDYAIQLRAKDDPNPGYLFPSTVFGSYRKSSNTFEQTITVHRRPIADFSVAQGEEGFIEWTDRSRDPDRYWSASDYSSESTGIDYKLNRGIVEKRFYYISPGGGYAAKKLTTPAETGTYEIGMAVKDEYGAWSEYDVEFISIGRLPAPDDPPVPGFAANPIETHRGAAITISSSASDKEDGSRENIAHAYYVSKLGSEENEALQSTSRTTWSKAFSTLGIFRIRQVVEDSAGQSAELTRQVTIVNRSPSAQVTNPASSNPAAPTVVKEPRPRFEWTFGDPDADAQSQFQLRITRQDGSLVADTGVRSGVQMEFAPTADLPEKILLNVNVRVFDGYDWSGWSTPKYFTIITNDPPEGDFGWTPSPVYEGDAIQLTHTLADPDDDLLTLSYRVTAPGGQSSTYAFETSPPYTATGPSFKAVQPGNYTVVLSISDGQAAPVLVAKTIAVLPLGLTGAVRHTPEWDNRRRAYNLEKSGSENEPRGAHVFWAGEKFVLRAQTTATGTLTTAVRVDVTMNGSTVRLTADNPAKTAWSGELWESGFEDLADGPLAFVFRVQYSNGTVKTVSVPVTIAGNVNQTYGVHRKQ</sequence>
<protein>
    <submittedName>
        <fullName evidence="1">Uncharacterized protein</fullName>
    </submittedName>
</protein>
<evidence type="ECO:0000313" key="1">
    <source>
        <dbReference type="EMBL" id="TYP69829.1"/>
    </source>
</evidence>
<dbReference type="SUPFAM" id="SSF49299">
    <property type="entry name" value="PKD domain"/>
    <property type="match status" value="1"/>
</dbReference>
<dbReference type="Pfam" id="PF25788">
    <property type="entry name" value="Ig_Rha78A_N"/>
    <property type="match status" value="1"/>
</dbReference>
<dbReference type="Gene3D" id="2.60.120.560">
    <property type="entry name" value="Exo-inulinase, domain 1"/>
    <property type="match status" value="1"/>
</dbReference>
<evidence type="ECO:0000313" key="2">
    <source>
        <dbReference type="Proteomes" id="UP000323257"/>
    </source>
</evidence>
<accession>A0A5S5BRZ2</accession>
<dbReference type="InterPro" id="IPR013783">
    <property type="entry name" value="Ig-like_fold"/>
</dbReference>
<dbReference type="InterPro" id="IPR035986">
    <property type="entry name" value="PKD_dom_sf"/>
</dbReference>
<name>A0A5S5BRZ2_9BACL</name>
<dbReference type="Proteomes" id="UP000323257">
    <property type="component" value="Unassembled WGS sequence"/>
</dbReference>